<comment type="caution">
    <text evidence="2">The sequence shown here is derived from an EMBL/GenBank/DDBJ whole genome shotgun (WGS) entry which is preliminary data.</text>
</comment>
<dbReference type="STRING" id="1121899.GCA_000430025_01945"/>
<dbReference type="AlphaFoldDB" id="A0A0A2MDN3"/>
<dbReference type="SUPFAM" id="SSF54637">
    <property type="entry name" value="Thioesterase/thiol ester dehydrase-isomerase"/>
    <property type="match status" value="1"/>
</dbReference>
<dbReference type="OrthoDB" id="9772788at2"/>
<organism evidence="2 3">
    <name type="scientific">Flavobacterium suncheonense GH29-5 = DSM 17707</name>
    <dbReference type="NCBI Taxonomy" id="1121899"/>
    <lineage>
        <taxon>Bacteria</taxon>
        <taxon>Pseudomonadati</taxon>
        <taxon>Bacteroidota</taxon>
        <taxon>Flavobacteriia</taxon>
        <taxon>Flavobacteriales</taxon>
        <taxon>Flavobacteriaceae</taxon>
        <taxon>Flavobacterium</taxon>
    </lineage>
</organism>
<evidence type="ECO:0000259" key="1">
    <source>
        <dbReference type="Pfam" id="PF22818"/>
    </source>
</evidence>
<dbReference type="Proteomes" id="UP000030121">
    <property type="component" value="Unassembled WGS sequence"/>
</dbReference>
<gene>
    <name evidence="2" type="ORF">Q764_05660</name>
</gene>
<sequence>MLLKGFYTVEKLEKVSEGKYLAEVLLNRQHEIFKGHFPGNPVTPGVCMMQIIKELSQEILGSPLFMASASNVKFMALINPDKTPRLQLELEISGDLNSEVKVKNTTVFDDTVALKLTNTYKKA</sequence>
<feature type="domain" description="ApeI dehydratase-like" evidence="1">
    <location>
        <begin position="15"/>
        <end position="92"/>
    </location>
</feature>
<dbReference type="InterPro" id="IPR029069">
    <property type="entry name" value="HotDog_dom_sf"/>
</dbReference>
<evidence type="ECO:0000313" key="2">
    <source>
        <dbReference type="EMBL" id="KGO89681.1"/>
    </source>
</evidence>
<name>A0A0A2MDN3_9FLAO</name>
<dbReference type="Pfam" id="PF22818">
    <property type="entry name" value="ApeI-like"/>
    <property type="match status" value="1"/>
</dbReference>
<dbReference type="InterPro" id="IPR054545">
    <property type="entry name" value="ApeI-like"/>
</dbReference>
<dbReference type="GO" id="GO:0016829">
    <property type="term" value="F:lyase activity"/>
    <property type="evidence" value="ECO:0007669"/>
    <property type="project" value="UniProtKB-KW"/>
</dbReference>
<keyword evidence="3" id="KW-1185">Reference proteome</keyword>
<proteinExistence type="predicted"/>
<dbReference type="RefSeq" id="WP_026980378.1">
    <property type="nucleotide sequence ID" value="NZ_AUCZ01000008.1"/>
</dbReference>
<dbReference type="Gene3D" id="3.10.129.10">
    <property type="entry name" value="Hotdog Thioesterase"/>
    <property type="match status" value="1"/>
</dbReference>
<evidence type="ECO:0000313" key="3">
    <source>
        <dbReference type="Proteomes" id="UP000030121"/>
    </source>
</evidence>
<accession>A0A0A2MDN3</accession>
<dbReference type="EMBL" id="JRLW01000005">
    <property type="protein sequence ID" value="KGO89681.1"/>
    <property type="molecule type" value="Genomic_DNA"/>
</dbReference>
<protein>
    <submittedName>
        <fullName evidence="2">3-hydroxyacyl-ACP dehydratase</fullName>
    </submittedName>
</protein>
<reference evidence="2 3" key="1">
    <citation type="submission" date="2013-09" db="EMBL/GenBank/DDBJ databases">
        <authorList>
            <person name="Zeng Z."/>
            <person name="Chen C."/>
        </authorList>
    </citation>
    <scope>NUCLEOTIDE SEQUENCE [LARGE SCALE GENOMIC DNA]</scope>
    <source>
        <strain evidence="2 3">GH29-5</strain>
    </source>
</reference>
<dbReference type="eggNOG" id="COG0764">
    <property type="taxonomic scope" value="Bacteria"/>
</dbReference>